<dbReference type="InterPro" id="IPR036383">
    <property type="entry name" value="TSP1_rpt_sf"/>
</dbReference>
<dbReference type="PANTHER" id="PTHR20920:SF5">
    <property type="entry name" value="SMB DOMAIN-CONTAINING PROTEIN"/>
    <property type="match status" value="1"/>
</dbReference>
<feature type="non-terminal residue" evidence="2">
    <location>
        <position position="376"/>
    </location>
</feature>
<evidence type="ECO:0000313" key="2">
    <source>
        <dbReference type="EMBL" id="KAB7498949.1"/>
    </source>
</evidence>
<evidence type="ECO:0000313" key="3">
    <source>
        <dbReference type="Proteomes" id="UP000326759"/>
    </source>
</evidence>
<feature type="region of interest" description="Disordered" evidence="1">
    <location>
        <begin position="234"/>
        <end position="253"/>
    </location>
</feature>
<sequence length="376" mass="42664">MKNLCTTDSVSQLARPVFLHTNMHTKYLNIHIYTHKDTHISSRIFLYPCIKILGLYTYEESLPKFPICKYTRGVKEKSFQSFPSEGQWKVGMWSKCKLESGSRLKQNDGLCLGSRYRNVTCQSSLSKKPDSCPDSIPPSKVSCYTICPQDCVVGPWTMWTPCGSCRDRKYRTRLVIIGPDHGGSSCPTLSESEPCFSKCLNETITISKDLTFLSYFETSTTVLEENVSSVDYSQTSSIPESTSTTVSSKPQEISKTHHYKLPKLRVGEWGECSVKKGTGKHRNKNSKKILNSQSNLIDQKTKNLNEDPFETHLEWEIRDALSLIGENTRNVDQIPEYLSPTQLEEIDRKNFEYPRVGIQERNLTCVGTGGEIRPLL</sequence>
<dbReference type="InterPro" id="IPR039942">
    <property type="entry name" value="SBSPO"/>
</dbReference>
<dbReference type="InterPro" id="IPR000884">
    <property type="entry name" value="TSP1_rpt"/>
</dbReference>
<protein>
    <submittedName>
        <fullName evidence="2">Uncharacterized protein</fullName>
    </submittedName>
</protein>
<dbReference type="Gene3D" id="2.20.100.10">
    <property type="entry name" value="Thrombospondin type-1 (TSP1) repeat"/>
    <property type="match status" value="1"/>
</dbReference>
<dbReference type="AlphaFoldDB" id="A0A5N5SZ15"/>
<comment type="caution">
    <text evidence="2">The sequence shown here is derived from an EMBL/GenBank/DDBJ whole genome shotgun (WGS) entry which is preliminary data.</text>
</comment>
<name>A0A5N5SZ15_9CRUS</name>
<evidence type="ECO:0000256" key="1">
    <source>
        <dbReference type="SAM" id="MobiDB-lite"/>
    </source>
</evidence>
<dbReference type="Proteomes" id="UP000326759">
    <property type="component" value="Unassembled WGS sequence"/>
</dbReference>
<accession>A0A5N5SZ15</accession>
<dbReference type="PANTHER" id="PTHR20920">
    <property type="entry name" value="RPE-SPONDIN"/>
    <property type="match status" value="1"/>
</dbReference>
<proteinExistence type="predicted"/>
<dbReference type="SMART" id="SM00209">
    <property type="entry name" value="TSP1"/>
    <property type="match status" value="1"/>
</dbReference>
<organism evidence="2 3">
    <name type="scientific">Armadillidium nasatum</name>
    <dbReference type="NCBI Taxonomy" id="96803"/>
    <lineage>
        <taxon>Eukaryota</taxon>
        <taxon>Metazoa</taxon>
        <taxon>Ecdysozoa</taxon>
        <taxon>Arthropoda</taxon>
        <taxon>Crustacea</taxon>
        <taxon>Multicrustacea</taxon>
        <taxon>Malacostraca</taxon>
        <taxon>Eumalacostraca</taxon>
        <taxon>Peracarida</taxon>
        <taxon>Isopoda</taxon>
        <taxon>Oniscidea</taxon>
        <taxon>Crinocheta</taxon>
        <taxon>Armadillidiidae</taxon>
        <taxon>Armadillidium</taxon>
    </lineage>
</organism>
<reference evidence="2 3" key="1">
    <citation type="journal article" date="2019" name="PLoS Biol.">
        <title>Sex chromosomes control vertical transmission of feminizing Wolbachia symbionts in an isopod.</title>
        <authorList>
            <person name="Becking T."/>
            <person name="Chebbi M.A."/>
            <person name="Giraud I."/>
            <person name="Moumen B."/>
            <person name="Laverre T."/>
            <person name="Caubet Y."/>
            <person name="Peccoud J."/>
            <person name="Gilbert C."/>
            <person name="Cordaux R."/>
        </authorList>
    </citation>
    <scope>NUCLEOTIDE SEQUENCE [LARGE SCALE GENOMIC DNA]</scope>
    <source>
        <strain evidence="2">ANa2</strain>
        <tissue evidence="2">Whole body excluding digestive tract and cuticle</tissue>
    </source>
</reference>
<dbReference type="PROSITE" id="PS50092">
    <property type="entry name" value="TSP1"/>
    <property type="match status" value="1"/>
</dbReference>
<dbReference type="EMBL" id="SEYY01018829">
    <property type="protein sequence ID" value="KAB7498949.1"/>
    <property type="molecule type" value="Genomic_DNA"/>
</dbReference>
<dbReference type="OrthoDB" id="5814848at2759"/>
<keyword evidence="3" id="KW-1185">Reference proteome</keyword>
<gene>
    <name evidence="2" type="ORF">Anas_00631</name>
</gene>
<dbReference type="SUPFAM" id="SSF82895">
    <property type="entry name" value="TSP-1 type 1 repeat"/>
    <property type="match status" value="1"/>
</dbReference>